<dbReference type="SMART" id="SM00028">
    <property type="entry name" value="TPR"/>
    <property type="match status" value="2"/>
</dbReference>
<sequence length="97" mass="11278">MKNSHILIISLILTIIFVAWGSSVSFSQDKSIEELYFQGVDLLENKKQYEEALTYFQQIIELDPGHAEAHFQIGKIFRDTTQFEKAITHYKNAIDLR</sequence>
<dbReference type="SUPFAM" id="SSF48452">
    <property type="entry name" value="TPR-like"/>
    <property type="match status" value="1"/>
</dbReference>
<dbReference type="InterPro" id="IPR019734">
    <property type="entry name" value="TPR_rpt"/>
</dbReference>
<comment type="caution">
    <text evidence="1">The sequence shown here is derived from an EMBL/GenBank/DDBJ whole genome shotgun (WGS) entry which is preliminary data.</text>
</comment>
<dbReference type="PROSITE" id="PS50293">
    <property type="entry name" value="TPR_REGION"/>
    <property type="match status" value="1"/>
</dbReference>
<gene>
    <name evidence="1" type="ORF">S06H3_13464</name>
</gene>
<feature type="non-terminal residue" evidence="1">
    <location>
        <position position="97"/>
    </location>
</feature>
<accession>X1L5R1</accession>
<dbReference type="AlphaFoldDB" id="X1L5R1"/>
<dbReference type="Gene3D" id="1.25.40.10">
    <property type="entry name" value="Tetratricopeptide repeat domain"/>
    <property type="match status" value="1"/>
</dbReference>
<organism evidence="1">
    <name type="scientific">marine sediment metagenome</name>
    <dbReference type="NCBI Taxonomy" id="412755"/>
    <lineage>
        <taxon>unclassified sequences</taxon>
        <taxon>metagenomes</taxon>
        <taxon>ecological metagenomes</taxon>
    </lineage>
</organism>
<proteinExistence type="predicted"/>
<protein>
    <submittedName>
        <fullName evidence="1">Uncharacterized protein</fullName>
    </submittedName>
</protein>
<dbReference type="PROSITE" id="PS50005">
    <property type="entry name" value="TPR"/>
    <property type="match status" value="1"/>
</dbReference>
<name>X1L5R1_9ZZZZ</name>
<evidence type="ECO:0000313" key="1">
    <source>
        <dbReference type="EMBL" id="GAI14692.1"/>
    </source>
</evidence>
<dbReference type="InterPro" id="IPR011990">
    <property type="entry name" value="TPR-like_helical_dom_sf"/>
</dbReference>
<dbReference type="Pfam" id="PF14559">
    <property type="entry name" value="TPR_19"/>
    <property type="match status" value="1"/>
</dbReference>
<reference evidence="1" key="1">
    <citation type="journal article" date="2014" name="Front. Microbiol.">
        <title>High frequency of phylogenetically diverse reductive dehalogenase-homologous genes in deep subseafloor sedimentary metagenomes.</title>
        <authorList>
            <person name="Kawai M."/>
            <person name="Futagami T."/>
            <person name="Toyoda A."/>
            <person name="Takaki Y."/>
            <person name="Nishi S."/>
            <person name="Hori S."/>
            <person name="Arai W."/>
            <person name="Tsubouchi T."/>
            <person name="Morono Y."/>
            <person name="Uchiyama I."/>
            <person name="Ito T."/>
            <person name="Fujiyama A."/>
            <person name="Inagaki F."/>
            <person name="Takami H."/>
        </authorList>
    </citation>
    <scope>NUCLEOTIDE SEQUENCE</scope>
    <source>
        <strain evidence="1">Expedition CK06-06</strain>
    </source>
</reference>
<dbReference type="EMBL" id="BARV01006573">
    <property type="protein sequence ID" value="GAI14692.1"/>
    <property type="molecule type" value="Genomic_DNA"/>
</dbReference>